<dbReference type="InterPro" id="IPR013249">
    <property type="entry name" value="RNA_pol_sigma70_r4_t2"/>
</dbReference>
<dbReference type="InterPro" id="IPR036388">
    <property type="entry name" value="WH-like_DNA-bd_sf"/>
</dbReference>
<keyword evidence="2" id="KW-0240">DNA-directed RNA polymerase</keyword>
<evidence type="ECO:0000259" key="1">
    <source>
        <dbReference type="Pfam" id="PF08281"/>
    </source>
</evidence>
<dbReference type="EMBL" id="CM001441">
    <property type="protein sequence ID" value="EHQ87315.1"/>
    <property type="molecule type" value="Genomic_DNA"/>
</dbReference>
<keyword evidence="2" id="KW-0804">Transcription</keyword>
<dbReference type="InterPro" id="IPR016032">
    <property type="entry name" value="Sig_transdc_resp-reg_C-effctor"/>
</dbReference>
<dbReference type="GO" id="GO:0003677">
    <property type="term" value="F:DNA binding"/>
    <property type="evidence" value="ECO:0007669"/>
    <property type="project" value="InterPro"/>
</dbReference>
<gene>
    <name evidence="2" type="ORF">DesyoDRAFT_0083</name>
</gene>
<proteinExistence type="predicted"/>
<reference evidence="2 3" key="1">
    <citation type="submission" date="2011-11" db="EMBL/GenBank/DDBJ databases">
        <title>The Noncontiguous Finished genome of Desulfosporosinus youngiae DSM 17734.</title>
        <authorList>
            <consortium name="US DOE Joint Genome Institute (JGI-PGF)"/>
            <person name="Lucas S."/>
            <person name="Han J."/>
            <person name="Lapidus A."/>
            <person name="Cheng J.-F."/>
            <person name="Goodwin L."/>
            <person name="Pitluck S."/>
            <person name="Peters L."/>
            <person name="Ovchinnikova G."/>
            <person name="Lu M."/>
            <person name="Land M.L."/>
            <person name="Hauser L."/>
            <person name="Pester M."/>
            <person name="Spring S."/>
            <person name="Ollivier B."/>
            <person name="Rattei T."/>
            <person name="Klenk H.-P."/>
            <person name="Wagner M."/>
            <person name="Loy A."/>
            <person name="Woyke T.J."/>
        </authorList>
    </citation>
    <scope>NUCLEOTIDE SEQUENCE [LARGE SCALE GENOMIC DNA]</scope>
    <source>
        <strain evidence="2 3">DSM 17734</strain>
    </source>
</reference>
<name>H5XRQ6_9FIRM</name>
<dbReference type="GO" id="GO:0016987">
    <property type="term" value="F:sigma factor activity"/>
    <property type="evidence" value="ECO:0007669"/>
    <property type="project" value="InterPro"/>
</dbReference>
<dbReference type="AlphaFoldDB" id="H5XRQ6"/>
<dbReference type="Proteomes" id="UP000005104">
    <property type="component" value="Chromosome"/>
</dbReference>
<dbReference type="STRING" id="768710.DesyoDRAFT_0083"/>
<evidence type="ECO:0000313" key="3">
    <source>
        <dbReference type="Proteomes" id="UP000005104"/>
    </source>
</evidence>
<dbReference type="GO" id="GO:0000428">
    <property type="term" value="C:DNA-directed RNA polymerase complex"/>
    <property type="evidence" value="ECO:0007669"/>
    <property type="project" value="UniProtKB-KW"/>
</dbReference>
<keyword evidence="3" id="KW-1185">Reference proteome</keyword>
<dbReference type="HOGENOM" id="CLU_195880_0_0_9"/>
<protein>
    <submittedName>
        <fullName evidence="2">DNA-directed RNA polymerase specialized sigma subunit, sigma24</fullName>
    </submittedName>
</protein>
<sequence>MHLEIRGLEKLSFRERQAVMLKESGKSLEDISKRLHLSQSSVATLLTRARSKGYEIVCIIPGGELGLEGEELDEDGSSED</sequence>
<dbReference type="Gene3D" id="1.10.10.10">
    <property type="entry name" value="Winged helix-like DNA-binding domain superfamily/Winged helix DNA-binding domain"/>
    <property type="match status" value="1"/>
</dbReference>
<dbReference type="GO" id="GO:0006352">
    <property type="term" value="P:DNA-templated transcription initiation"/>
    <property type="evidence" value="ECO:0007669"/>
    <property type="project" value="InterPro"/>
</dbReference>
<organism evidence="2 3">
    <name type="scientific">Desulfosporosinus youngiae DSM 17734</name>
    <dbReference type="NCBI Taxonomy" id="768710"/>
    <lineage>
        <taxon>Bacteria</taxon>
        <taxon>Bacillati</taxon>
        <taxon>Bacillota</taxon>
        <taxon>Clostridia</taxon>
        <taxon>Eubacteriales</taxon>
        <taxon>Desulfitobacteriaceae</taxon>
        <taxon>Desulfosporosinus</taxon>
    </lineage>
</organism>
<accession>H5XRQ6</accession>
<dbReference type="OrthoDB" id="1799459at2"/>
<dbReference type="eggNOG" id="COG1595">
    <property type="taxonomic scope" value="Bacteria"/>
</dbReference>
<evidence type="ECO:0000313" key="2">
    <source>
        <dbReference type="EMBL" id="EHQ87315.1"/>
    </source>
</evidence>
<feature type="domain" description="RNA polymerase sigma factor 70 region 4 type 2" evidence="1">
    <location>
        <begin position="8"/>
        <end position="52"/>
    </location>
</feature>
<dbReference type="Pfam" id="PF08281">
    <property type="entry name" value="Sigma70_r4_2"/>
    <property type="match status" value="1"/>
</dbReference>
<dbReference type="RefSeq" id="WP_007778023.1">
    <property type="nucleotide sequence ID" value="NZ_CM001441.1"/>
</dbReference>
<dbReference type="SUPFAM" id="SSF46894">
    <property type="entry name" value="C-terminal effector domain of the bipartite response regulators"/>
    <property type="match status" value="1"/>
</dbReference>